<dbReference type="Proteomes" id="UP001642405">
    <property type="component" value="Unassembled WGS sequence"/>
</dbReference>
<sequence length="300" mass="32375">MRRSMTTSLAVAALAQGVLAVFRSVGVFPKDCTREFLRAATDTYLAAQTAGTPSTLLNALVNSSAANISYTEDAVARDLRGGVLTLPLAIVYNMSLLDTTQCATFTEIIVTDPHHPRVIGTQMRFDDSKYLVKMETLVTQAGDWAFNATGTLHYAEAETQAGKWAPIEPVSARNSRAVIQAAADAYLDLFNNKSVVVPWGTPCDRLEGSMYTGNGSTTDSCDVGVPSGVRITNRRYVIDETVGSVDALVTFATRPDSHMFRVAGGVIRQVHTLTVMRNVTGVASKVVKRTSTGRWSSSLW</sequence>
<gene>
    <name evidence="3" type="ORF">SCUCBS95973_002184</name>
</gene>
<organism evidence="3 4">
    <name type="scientific">Sporothrix curviconia</name>
    <dbReference type="NCBI Taxonomy" id="1260050"/>
    <lineage>
        <taxon>Eukaryota</taxon>
        <taxon>Fungi</taxon>
        <taxon>Dikarya</taxon>
        <taxon>Ascomycota</taxon>
        <taxon>Pezizomycotina</taxon>
        <taxon>Sordariomycetes</taxon>
        <taxon>Sordariomycetidae</taxon>
        <taxon>Ophiostomatales</taxon>
        <taxon>Ophiostomataceae</taxon>
        <taxon>Sporothrix</taxon>
    </lineage>
</organism>
<feature type="chain" id="PRO_5046609702" description="DUF8021 domain-containing protein" evidence="1">
    <location>
        <begin position="21"/>
        <end position="300"/>
    </location>
</feature>
<protein>
    <recommendedName>
        <fullName evidence="2">DUF8021 domain-containing protein</fullName>
    </recommendedName>
</protein>
<dbReference type="Pfam" id="PF26061">
    <property type="entry name" value="DUF8021"/>
    <property type="match status" value="1"/>
</dbReference>
<accession>A0ABP0B4M5</accession>
<proteinExistence type="predicted"/>
<feature type="domain" description="DUF8021" evidence="2">
    <location>
        <begin position="173"/>
        <end position="274"/>
    </location>
</feature>
<evidence type="ECO:0000256" key="1">
    <source>
        <dbReference type="SAM" id="SignalP"/>
    </source>
</evidence>
<evidence type="ECO:0000313" key="3">
    <source>
        <dbReference type="EMBL" id="CAK7214548.1"/>
    </source>
</evidence>
<evidence type="ECO:0000313" key="4">
    <source>
        <dbReference type="Proteomes" id="UP001642405"/>
    </source>
</evidence>
<keyword evidence="4" id="KW-1185">Reference proteome</keyword>
<comment type="caution">
    <text evidence="3">The sequence shown here is derived from an EMBL/GenBank/DDBJ whole genome shotgun (WGS) entry which is preliminary data.</text>
</comment>
<evidence type="ECO:0000259" key="2">
    <source>
        <dbReference type="Pfam" id="PF26061"/>
    </source>
</evidence>
<dbReference type="EMBL" id="CAWUHB010000008">
    <property type="protein sequence ID" value="CAK7214548.1"/>
    <property type="molecule type" value="Genomic_DNA"/>
</dbReference>
<name>A0ABP0B4M5_9PEZI</name>
<reference evidence="3 4" key="1">
    <citation type="submission" date="2024-01" db="EMBL/GenBank/DDBJ databases">
        <authorList>
            <person name="Allen C."/>
            <person name="Tagirdzhanova G."/>
        </authorList>
    </citation>
    <scope>NUCLEOTIDE SEQUENCE [LARGE SCALE GENOMIC DNA]</scope>
</reference>
<keyword evidence="1" id="KW-0732">Signal</keyword>
<feature type="signal peptide" evidence="1">
    <location>
        <begin position="1"/>
        <end position="20"/>
    </location>
</feature>
<dbReference type="InterPro" id="IPR058334">
    <property type="entry name" value="DUF8021"/>
</dbReference>